<reference evidence="2 3" key="2">
    <citation type="submission" date="2014-03" db="EMBL/GenBank/DDBJ databases">
        <title>Draft Genome Sequences of Four Burkholderia Strains.</title>
        <authorList>
            <person name="Liu X.Y."/>
            <person name="Li C.X."/>
            <person name="Xu J.H."/>
        </authorList>
    </citation>
    <scope>NUCLEOTIDE SEQUENCE [LARGE SCALE GENOMIC DNA]</scope>
    <source>
        <strain evidence="2 3">R27</strain>
    </source>
</reference>
<proteinExistence type="predicted"/>
<evidence type="ECO:0000313" key="1">
    <source>
        <dbReference type="EMBL" id="GGD63090.1"/>
    </source>
</evidence>
<accession>A0A069PBZ0</accession>
<evidence type="ECO:0000313" key="4">
    <source>
        <dbReference type="Proteomes" id="UP000597138"/>
    </source>
</evidence>
<reference evidence="1" key="1">
    <citation type="journal article" date="2014" name="Int. J. Syst. Evol. Microbiol.">
        <title>Complete genome of a new Firmicutes species belonging to the dominant human colonic microbiota ('Ruminococcus bicirculans') reveals two chromosomes and a selective capacity to utilize plant glucans.</title>
        <authorList>
            <consortium name="NISC Comparative Sequencing Program"/>
            <person name="Wegmann U."/>
            <person name="Louis P."/>
            <person name="Goesmann A."/>
            <person name="Henrissat B."/>
            <person name="Duncan S.H."/>
            <person name="Flint H.J."/>
        </authorList>
    </citation>
    <scope>NUCLEOTIDE SEQUENCE</scope>
    <source>
        <strain evidence="1">CGMCC 1.11013</strain>
    </source>
</reference>
<dbReference type="AlphaFoldDB" id="A0A069PBZ0"/>
<sequence>MSINDCGPRKHDYEFKGNKTFKSMTMSARGTTVRFSQNAVYKCKTCGKVRRGPVKVCEPNDSL</sequence>
<evidence type="ECO:0000313" key="2">
    <source>
        <dbReference type="EMBL" id="KDR34826.1"/>
    </source>
</evidence>
<dbReference type="EMBL" id="JFHE01000011">
    <property type="protein sequence ID" value="KDR34826.1"/>
    <property type="molecule type" value="Genomic_DNA"/>
</dbReference>
<name>A0A069PBZ0_9BURK</name>
<comment type="caution">
    <text evidence="2">The sequence shown here is derived from an EMBL/GenBank/DDBJ whole genome shotgun (WGS) entry which is preliminary data.</text>
</comment>
<keyword evidence="4" id="KW-1185">Reference proteome</keyword>
<dbReference type="Proteomes" id="UP000027439">
    <property type="component" value="Unassembled WGS sequence"/>
</dbReference>
<reference evidence="4" key="3">
    <citation type="journal article" date="2019" name="Int. J. Syst. Evol. Microbiol.">
        <title>The Global Catalogue of Microorganisms (GCM) 10K type strain sequencing project: providing services to taxonomists for standard genome sequencing and annotation.</title>
        <authorList>
            <consortium name="The Broad Institute Genomics Platform"/>
            <consortium name="The Broad Institute Genome Sequencing Center for Infectious Disease"/>
            <person name="Wu L."/>
            <person name="Ma J."/>
        </authorList>
    </citation>
    <scope>NUCLEOTIDE SEQUENCE [LARGE SCALE GENOMIC DNA]</scope>
    <source>
        <strain evidence="4">CGMCC 1.11013</strain>
    </source>
</reference>
<reference evidence="1" key="4">
    <citation type="submission" date="2024-05" db="EMBL/GenBank/DDBJ databases">
        <authorList>
            <person name="Sun Q."/>
            <person name="Zhou Y."/>
        </authorList>
    </citation>
    <scope>NUCLEOTIDE SEQUENCE</scope>
    <source>
        <strain evidence="1">CGMCC 1.11013</strain>
    </source>
</reference>
<gene>
    <name evidence="2" type="ORF">BG57_04035</name>
    <name evidence="1" type="ORF">GCM10010985_16490</name>
</gene>
<dbReference type="STRING" id="1071679.BG57_04035"/>
<evidence type="ECO:0000313" key="3">
    <source>
        <dbReference type="Proteomes" id="UP000027439"/>
    </source>
</evidence>
<dbReference type="Proteomes" id="UP000597138">
    <property type="component" value="Unassembled WGS sequence"/>
</dbReference>
<protein>
    <submittedName>
        <fullName evidence="2">Uncharacterized protein</fullName>
    </submittedName>
</protein>
<organism evidence="2 3">
    <name type="scientific">Caballeronia grimmiae</name>
    <dbReference type="NCBI Taxonomy" id="1071679"/>
    <lineage>
        <taxon>Bacteria</taxon>
        <taxon>Pseudomonadati</taxon>
        <taxon>Pseudomonadota</taxon>
        <taxon>Betaproteobacteria</taxon>
        <taxon>Burkholderiales</taxon>
        <taxon>Burkholderiaceae</taxon>
        <taxon>Caballeronia</taxon>
    </lineage>
</organism>
<dbReference type="RefSeq" id="WP_035964506.1">
    <property type="nucleotide sequence ID" value="NZ_BMEG01000002.1"/>
</dbReference>
<dbReference type="EMBL" id="BMEG01000002">
    <property type="protein sequence ID" value="GGD63090.1"/>
    <property type="molecule type" value="Genomic_DNA"/>
</dbReference>